<sequence>MTEQSISDSMIEAPRIEGCSEFGIFNRIVLPCIMPGVATMCIFNFVTSWNAYMGPLIILQRKELYTMPVMISMIKGLYVTNYGAMYLAVAISVIPIMIVFAIFSRYIIDGLTAGSEK</sequence>
<reference evidence="9" key="1">
    <citation type="submission" date="2019-08" db="EMBL/GenBank/DDBJ databases">
        <authorList>
            <person name="Kucharzyk K."/>
            <person name="Murdoch R.W."/>
            <person name="Higgins S."/>
            <person name="Loffler F."/>
        </authorList>
    </citation>
    <scope>NUCLEOTIDE SEQUENCE</scope>
</reference>
<protein>
    <submittedName>
        <fullName evidence="9">L-arabinose transport system permease protein AraQ</fullName>
    </submittedName>
</protein>
<dbReference type="Pfam" id="PF00528">
    <property type="entry name" value="BPD_transp_1"/>
    <property type="match status" value="1"/>
</dbReference>
<dbReference type="PANTHER" id="PTHR43744:SF8">
    <property type="entry name" value="SN-GLYCEROL-3-PHOSPHATE TRANSPORT SYSTEM PERMEASE PROTEIN UGPE"/>
    <property type="match status" value="1"/>
</dbReference>
<evidence type="ECO:0000259" key="8">
    <source>
        <dbReference type="PROSITE" id="PS50928"/>
    </source>
</evidence>
<dbReference type="SUPFAM" id="SSF161098">
    <property type="entry name" value="MetI-like"/>
    <property type="match status" value="1"/>
</dbReference>
<feature type="transmembrane region" description="Helical" evidence="7">
    <location>
        <begin position="86"/>
        <end position="108"/>
    </location>
</feature>
<evidence type="ECO:0000256" key="7">
    <source>
        <dbReference type="SAM" id="Phobius"/>
    </source>
</evidence>
<keyword evidence="5 7" id="KW-1133">Transmembrane helix</keyword>
<evidence type="ECO:0000256" key="2">
    <source>
        <dbReference type="ARBA" id="ARBA00022448"/>
    </source>
</evidence>
<dbReference type="Gene3D" id="1.10.3720.10">
    <property type="entry name" value="MetI-like"/>
    <property type="match status" value="1"/>
</dbReference>
<dbReference type="InterPro" id="IPR000515">
    <property type="entry name" value="MetI-like"/>
</dbReference>
<evidence type="ECO:0000256" key="3">
    <source>
        <dbReference type="ARBA" id="ARBA00022475"/>
    </source>
</evidence>
<organism evidence="9">
    <name type="scientific">bioreactor metagenome</name>
    <dbReference type="NCBI Taxonomy" id="1076179"/>
    <lineage>
        <taxon>unclassified sequences</taxon>
        <taxon>metagenomes</taxon>
        <taxon>ecological metagenomes</taxon>
    </lineage>
</organism>
<name>A0A645H232_9ZZZZ</name>
<keyword evidence="3" id="KW-1003">Cell membrane</keyword>
<dbReference type="CDD" id="cd06261">
    <property type="entry name" value="TM_PBP2"/>
    <property type="match status" value="1"/>
</dbReference>
<evidence type="ECO:0000313" key="9">
    <source>
        <dbReference type="EMBL" id="MPN32049.1"/>
    </source>
</evidence>
<evidence type="ECO:0000256" key="5">
    <source>
        <dbReference type="ARBA" id="ARBA00022989"/>
    </source>
</evidence>
<evidence type="ECO:0000256" key="6">
    <source>
        <dbReference type="ARBA" id="ARBA00023136"/>
    </source>
</evidence>
<proteinExistence type="predicted"/>
<comment type="caution">
    <text evidence="9">The sequence shown here is derived from an EMBL/GenBank/DDBJ whole genome shotgun (WGS) entry which is preliminary data.</text>
</comment>
<feature type="transmembrane region" description="Helical" evidence="7">
    <location>
        <begin position="28"/>
        <end position="52"/>
    </location>
</feature>
<keyword evidence="6 7" id="KW-0472">Membrane</keyword>
<evidence type="ECO:0000256" key="4">
    <source>
        <dbReference type="ARBA" id="ARBA00022692"/>
    </source>
</evidence>
<evidence type="ECO:0000256" key="1">
    <source>
        <dbReference type="ARBA" id="ARBA00004651"/>
    </source>
</evidence>
<comment type="subcellular location">
    <subcellularLocation>
        <location evidence="1">Cell membrane</location>
        <topology evidence="1">Multi-pass membrane protein</topology>
    </subcellularLocation>
</comment>
<dbReference type="InterPro" id="IPR035906">
    <property type="entry name" value="MetI-like_sf"/>
</dbReference>
<dbReference type="AlphaFoldDB" id="A0A645H232"/>
<keyword evidence="2" id="KW-0813">Transport</keyword>
<dbReference type="GO" id="GO:0005886">
    <property type="term" value="C:plasma membrane"/>
    <property type="evidence" value="ECO:0007669"/>
    <property type="project" value="UniProtKB-SubCell"/>
</dbReference>
<dbReference type="EMBL" id="VSSQ01083843">
    <property type="protein sequence ID" value="MPN32049.1"/>
    <property type="molecule type" value="Genomic_DNA"/>
</dbReference>
<keyword evidence="4 7" id="KW-0812">Transmembrane</keyword>
<accession>A0A645H232</accession>
<dbReference type="PROSITE" id="PS50928">
    <property type="entry name" value="ABC_TM1"/>
    <property type="match status" value="1"/>
</dbReference>
<dbReference type="PANTHER" id="PTHR43744">
    <property type="entry name" value="ABC TRANSPORTER PERMEASE PROTEIN MG189-RELATED-RELATED"/>
    <property type="match status" value="1"/>
</dbReference>
<dbReference type="GO" id="GO:0055085">
    <property type="term" value="P:transmembrane transport"/>
    <property type="evidence" value="ECO:0007669"/>
    <property type="project" value="InterPro"/>
</dbReference>
<gene>
    <name evidence="9" type="primary">araQ_98</name>
    <name evidence="9" type="ORF">SDC9_179525</name>
</gene>
<feature type="domain" description="ABC transmembrane type-1" evidence="8">
    <location>
        <begin position="1"/>
        <end position="103"/>
    </location>
</feature>